<sequence>MNDLLKSVKETVIDRVRNPFFFCFILSWLYFNWQSVLIVTLSKKPIEERIAVLAGKLDPWHLNSLILPAISAFIIAVAFPYLGVAIRRLHMQYENISEGFVRKQKTRAYETISHVAQSKVQSDNAEELAKAEIATKLADEEESQLKSKLNMDALSTHHETLSLSIETLEKQIKSANETISTLSEKSISLQNELNESENILVGLKGKIKESNRKEGQSTTKQRNTTVAETLGSPAFKDGEYLANKEIMSQVSALYNPASVLPNNLKELIKIAESPVAKELGLILKSDLNFGNVPKELLEGAKFGEKLNVANWGMGKGISAIPPMINSLKYIDPTKNPEDSDLPAKDDT</sequence>
<comment type="caution">
    <text evidence="3">The sequence shown here is derived from an EMBL/GenBank/DDBJ whole genome shotgun (WGS) entry which is preliminary data.</text>
</comment>
<evidence type="ECO:0000313" key="3">
    <source>
        <dbReference type="EMBL" id="CNF64330.1"/>
    </source>
</evidence>
<name>A0A9P1PVB3_YEREN</name>
<accession>A0A9P1PVB3</accession>
<feature type="coiled-coil region" evidence="1">
    <location>
        <begin position="158"/>
        <end position="213"/>
    </location>
</feature>
<dbReference type="RefSeq" id="WP_050130905.1">
    <property type="nucleotide sequence ID" value="NZ_CPZF01000004.1"/>
</dbReference>
<keyword evidence="2" id="KW-0812">Transmembrane</keyword>
<dbReference type="Proteomes" id="UP000041356">
    <property type="component" value="Unassembled WGS sequence"/>
</dbReference>
<dbReference type="EMBL" id="CPZF01000004">
    <property type="protein sequence ID" value="CNF64330.1"/>
    <property type="molecule type" value="Genomic_DNA"/>
</dbReference>
<dbReference type="AlphaFoldDB" id="A0A9P1PVB3"/>
<feature type="transmembrane region" description="Helical" evidence="2">
    <location>
        <begin position="20"/>
        <end position="40"/>
    </location>
</feature>
<organism evidence="3 4">
    <name type="scientific">Yersinia enterocolitica</name>
    <dbReference type="NCBI Taxonomy" id="630"/>
    <lineage>
        <taxon>Bacteria</taxon>
        <taxon>Pseudomonadati</taxon>
        <taxon>Pseudomonadota</taxon>
        <taxon>Gammaproteobacteria</taxon>
        <taxon>Enterobacterales</taxon>
        <taxon>Yersiniaceae</taxon>
        <taxon>Yersinia</taxon>
    </lineage>
</organism>
<keyword evidence="2" id="KW-1133">Transmembrane helix</keyword>
<protein>
    <submittedName>
        <fullName evidence="3">Uncharacterized protein</fullName>
    </submittedName>
</protein>
<keyword evidence="2" id="KW-0472">Membrane</keyword>
<feature type="transmembrane region" description="Helical" evidence="2">
    <location>
        <begin position="60"/>
        <end position="82"/>
    </location>
</feature>
<proteinExistence type="predicted"/>
<evidence type="ECO:0000256" key="1">
    <source>
        <dbReference type="SAM" id="Coils"/>
    </source>
</evidence>
<evidence type="ECO:0000313" key="4">
    <source>
        <dbReference type="Proteomes" id="UP000041356"/>
    </source>
</evidence>
<gene>
    <name evidence="3" type="ORF">ERS137939_02007</name>
</gene>
<evidence type="ECO:0000256" key="2">
    <source>
        <dbReference type="SAM" id="Phobius"/>
    </source>
</evidence>
<keyword evidence="1" id="KW-0175">Coiled coil</keyword>
<reference evidence="3 4" key="1">
    <citation type="submission" date="2015-03" db="EMBL/GenBank/DDBJ databases">
        <authorList>
            <consortium name="Pathogen Informatics"/>
            <person name="Murphy D."/>
        </authorList>
    </citation>
    <scope>NUCLEOTIDE SEQUENCE [LARGE SCALE GENOMIC DNA]</scope>
    <source>
        <strain evidence="3 4">IP27818</strain>
    </source>
</reference>